<dbReference type="AlphaFoldDB" id="A0AAV0LNJ8"/>
<keyword evidence="2" id="KW-1185">Reference proteome</keyword>
<sequence length="34" mass="4002">MLRSWLKSIVKVDSRFMFMVMSICTGDSKFKILC</sequence>
<evidence type="ECO:0000313" key="2">
    <source>
        <dbReference type="Proteomes" id="UP001154282"/>
    </source>
</evidence>
<proteinExistence type="predicted"/>
<name>A0AAV0LNJ8_9ROSI</name>
<reference evidence="1" key="1">
    <citation type="submission" date="2022-08" db="EMBL/GenBank/DDBJ databases">
        <authorList>
            <person name="Gutierrez-Valencia J."/>
        </authorList>
    </citation>
    <scope>NUCLEOTIDE SEQUENCE</scope>
</reference>
<accession>A0AAV0LNJ8</accession>
<evidence type="ECO:0000313" key="1">
    <source>
        <dbReference type="EMBL" id="CAI0435801.1"/>
    </source>
</evidence>
<organism evidence="1 2">
    <name type="scientific">Linum tenue</name>
    <dbReference type="NCBI Taxonomy" id="586396"/>
    <lineage>
        <taxon>Eukaryota</taxon>
        <taxon>Viridiplantae</taxon>
        <taxon>Streptophyta</taxon>
        <taxon>Embryophyta</taxon>
        <taxon>Tracheophyta</taxon>
        <taxon>Spermatophyta</taxon>
        <taxon>Magnoliopsida</taxon>
        <taxon>eudicotyledons</taxon>
        <taxon>Gunneridae</taxon>
        <taxon>Pentapetalae</taxon>
        <taxon>rosids</taxon>
        <taxon>fabids</taxon>
        <taxon>Malpighiales</taxon>
        <taxon>Linaceae</taxon>
        <taxon>Linum</taxon>
    </lineage>
</organism>
<protein>
    <submittedName>
        <fullName evidence="1">Uncharacterized protein</fullName>
    </submittedName>
</protein>
<dbReference type="EMBL" id="CAMGYJ010000006">
    <property type="protein sequence ID" value="CAI0435801.1"/>
    <property type="molecule type" value="Genomic_DNA"/>
</dbReference>
<dbReference type="Proteomes" id="UP001154282">
    <property type="component" value="Unassembled WGS sequence"/>
</dbReference>
<comment type="caution">
    <text evidence="1">The sequence shown here is derived from an EMBL/GenBank/DDBJ whole genome shotgun (WGS) entry which is preliminary data.</text>
</comment>
<gene>
    <name evidence="1" type="ORF">LITE_LOCUS24838</name>
</gene>